<evidence type="ECO:0000256" key="2">
    <source>
        <dbReference type="ARBA" id="ARBA00022741"/>
    </source>
</evidence>
<dbReference type="PANTHER" id="PTHR42939:SF1">
    <property type="entry name" value="ABC TRANSPORTER ATP-BINDING PROTEIN ALBC-RELATED"/>
    <property type="match status" value="1"/>
</dbReference>
<gene>
    <name evidence="6" type="ORF">JD276_00600</name>
</gene>
<dbReference type="GO" id="GO:0005524">
    <property type="term" value="F:ATP binding"/>
    <property type="evidence" value="ECO:0007669"/>
    <property type="project" value="UniProtKB-KW"/>
</dbReference>
<feature type="region of interest" description="Disordered" evidence="4">
    <location>
        <begin position="289"/>
        <end position="334"/>
    </location>
</feature>
<dbReference type="GO" id="GO:0016887">
    <property type="term" value="F:ATP hydrolysis activity"/>
    <property type="evidence" value="ECO:0007669"/>
    <property type="project" value="InterPro"/>
</dbReference>
<dbReference type="InterPro" id="IPR027417">
    <property type="entry name" value="P-loop_NTPase"/>
</dbReference>
<keyword evidence="2" id="KW-0547">Nucleotide-binding</keyword>
<feature type="compositionally biased region" description="Polar residues" evidence="4">
    <location>
        <begin position="324"/>
        <end position="334"/>
    </location>
</feature>
<dbReference type="SUPFAM" id="SSF52540">
    <property type="entry name" value="P-loop containing nucleoside triphosphate hydrolases"/>
    <property type="match status" value="1"/>
</dbReference>
<dbReference type="Gene3D" id="3.40.50.300">
    <property type="entry name" value="P-loop containing nucleotide triphosphate hydrolases"/>
    <property type="match status" value="1"/>
</dbReference>
<evidence type="ECO:0000259" key="5">
    <source>
        <dbReference type="PROSITE" id="PS50893"/>
    </source>
</evidence>
<comment type="caution">
    <text evidence="6">The sequence shown here is derived from an EMBL/GenBank/DDBJ whole genome shotgun (WGS) entry which is preliminary data.</text>
</comment>
<dbReference type="RefSeq" id="WP_200112722.1">
    <property type="nucleotide sequence ID" value="NZ_JAEHOH010000001.1"/>
</dbReference>
<dbReference type="PROSITE" id="PS50893">
    <property type="entry name" value="ABC_TRANSPORTER_2"/>
    <property type="match status" value="1"/>
</dbReference>
<evidence type="ECO:0000313" key="7">
    <source>
        <dbReference type="Proteomes" id="UP000608530"/>
    </source>
</evidence>
<protein>
    <submittedName>
        <fullName evidence="6">ABC transporter ATP-binding protein</fullName>
    </submittedName>
</protein>
<keyword evidence="3 6" id="KW-0067">ATP-binding</keyword>
<dbReference type="Pfam" id="PF00005">
    <property type="entry name" value="ABC_tran"/>
    <property type="match status" value="1"/>
</dbReference>
<evidence type="ECO:0000313" key="6">
    <source>
        <dbReference type="EMBL" id="MBK0417539.1"/>
    </source>
</evidence>
<dbReference type="InterPro" id="IPR003593">
    <property type="entry name" value="AAA+_ATPase"/>
</dbReference>
<reference evidence="6" key="1">
    <citation type="submission" date="2020-12" db="EMBL/GenBank/DDBJ databases">
        <title>Leucobacter sp. CAS1, isolated from Chromium sludge.</title>
        <authorList>
            <person name="Xu Z."/>
        </authorList>
    </citation>
    <scope>NUCLEOTIDE SEQUENCE</scope>
    <source>
        <strain evidence="6">CSA1</strain>
    </source>
</reference>
<evidence type="ECO:0000256" key="1">
    <source>
        <dbReference type="ARBA" id="ARBA00022448"/>
    </source>
</evidence>
<dbReference type="AlphaFoldDB" id="A0A934Q349"/>
<organism evidence="6 7">
    <name type="scientific">Leucobacter chromiisoli</name>
    <dbReference type="NCBI Taxonomy" id="2796471"/>
    <lineage>
        <taxon>Bacteria</taxon>
        <taxon>Bacillati</taxon>
        <taxon>Actinomycetota</taxon>
        <taxon>Actinomycetes</taxon>
        <taxon>Micrococcales</taxon>
        <taxon>Microbacteriaceae</taxon>
        <taxon>Leucobacter</taxon>
    </lineage>
</organism>
<keyword evidence="1" id="KW-0813">Transport</keyword>
<dbReference type="EMBL" id="JAEHOH010000001">
    <property type="protein sequence ID" value="MBK0417539.1"/>
    <property type="molecule type" value="Genomic_DNA"/>
</dbReference>
<keyword evidence="7" id="KW-1185">Reference proteome</keyword>
<feature type="domain" description="ABC transporter" evidence="5">
    <location>
        <begin position="5"/>
        <end position="230"/>
    </location>
</feature>
<dbReference type="PANTHER" id="PTHR42939">
    <property type="entry name" value="ABC TRANSPORTER ATP-BINDING PROTEIN ALBC-RELATED"/>
    <property type="match status" value="1"/>
</dbReference>
<sequence>MTIAIETRGLTRVHGDTRALDDVSVRIRENTITGLLGRNGAGKTTFMSLVTAQDAPTSGEIEVFGERPFENARALEQMCFLRDNQRYPDDYKLIHALRAARIFFPNWDQGLADELVELFRIPKKPIIKKFSRGQFSALGIVLGLASRCPVTFFDEPYLGLDATARTHFYDVLLRDYAEHPRTIVLSTHLIDEMDRLLEHVVILDRGRVVQDSTADELRGMAHQVSGKAQAVADYVAGRRVLSRHSIGGLATVVVEGRVTAEDRGAAAASDLELGSVTLQELVAAYGFDGADTPTHRPEPLAAAEHSARADTGLTETVAAVASDEPTSTSPRKGA</sequence>
<dbReference type="SMART" id="SM00382">
    <property type="entry name" value="AAA"/>
    <property type="match status" value="1"/>
</dbReference>
<dbReference type="InterPro" id="IPR003439">
    <property type="entry name" value="ABC_transporter-like_ATP-bd"/>
</dbReference>
<name>A0A934Q349_9MICO</name>
<dbReference type="InterPro" id="IPR051782">
    <property type="entry name" value="ABC_Transporter_VariousFunc"/>
</dbReference>
<accession>A0A934Q349</accession>
<dbReference type="Proteomes" id="UP000608530">
    <property type="component" value="Unassembled WGS sequence"/>
</dbReference>
<proteinExistence type="predicted"/>
<evidence type="ECO:0000256" key="3">
    <source>
        <dbReference type="ARBA" id="ARBA00022840"/>
    </source>
</evidence>
<evidence type="ECO:0000256" key="4">
    <source>
        <dbReference type="SAM" id="MobiDB-lite"/>
    </source>
</evidence>
<dbReference type="CDD" id="cd03230">
    <property type="entry name" value="ABC_DR_subfamily_A"/>
    <property type="match status" value="1"/>
</dbReference>